<dbReference type="InterPro" id="IPR015942">
    <property type="entry name" value="Asp/Glu/hydantoin_racemase"/>
</dbReference>
<dbReference type="RefSeq" id="WP_074198953.1">
    <property type="nucleotide sequence ID" value="NZ_FSQZ01000001.1"/>
</dbReference>
<protein>
    <submittedName>
        <fullName evidence="1">Asp/Glu/hydantoin racemase</fullName>
    </submittedName>
</protein>
<dbReference type="Gene3D" id="3.40.50.1860">
    <property type="match status" value="2"/>
</dbReference>
<evidence type="ECO:0000313" key="2">
    <source>
        <dbReference type="Proteomes" id="UP000185093"/>
    </source>
</evidence>
<dbReference type="EMBL" id="FSQZ01000001">
    <property type="protein sequence ID" value="SIN62184.1"/>
    <property type="molecule type" value="Genomic_DNA"/>
</dbReference>
<comment type="caution">
    <text evidence="1">The sequence shown here is derived from an EMBL/GenBank/DDBJ whole genome shotgun (WGS) entry which is preliminary data.</text>
</comment>
<proteinExistence type="predicted"/>
<dbReference type="InterPro" id="IPR001920">
    <property type="entry name" value="Asp/Glu_race"/>
</dbReference>
<dbReference type="Pfam" id="PF01177">
    <property type="entry name" value="Asp_Glu_race"/>
    <property type="match status" value="1"/>
</dbReference>
<reference evidence="1 2" key="1">
    <citation type="submission" date="2016-11" db="EMBL/GenBank/DDBJ databases">
        <authorList>
            <person name="Varghese N."/>
            <person name="Submissions S."/>
        </authorList>
    </citation>
    <scope>NUCLEOTIDE SEQUENCE [LARGE SCALE GENOMIC DNA]</scope>
    <source>
        <strain evidence="1 2">DSM 20664</strain>
    </source>
</reference>
<accession>A0ABY1JAJ2</accession>
<name>A0ABY1JAJ2_9BACT</name>
<dbReference type="Proteomes" id="UP000185093">
    <property type="component" value="Unassembled WGS sequence"/>
</dbReference>
<gene>
    <name evidence="1" type="ORF">SAMN05444368_0103</name>
</gene>
<evidence type="ECO:0000313" key="1">
    <source>
        <dbReference type="EMBL" id="SIN62184.1"/>
    </source>
</evidence>
<keyword evidence="2" id="KW-1185">Reference proteome</keyword>
<organism evidence="1 2">
    <name type="scientific">Acetomicrobium flavidum</name>
    <dbReference type="NCBI Taxonomy" id="49896"/>
    <lineage>
        <taxon>Bacteria</taxon>
        <taxon>Thermotogati</taxon>
        <taxon>Synergistota</taxon>
        <taxon>Synergistia</taxon>
        <taxon>Synergistales</taxon>
        <taxon>Acetomicrobiaceae</taxon>
        <taxon>Acetomicrobium</taxon>
    </lineage>
</organism>
<sequence>MVVKRAKVGLIRVLTTSDRDLLELHGKKVMSWFPELEVVSRCIPDQPEGIHDDTTEQMAVPKVINLAEEFESEGFDGILVSCAGDPGVSELKEVLSIPVVGAGRTTACIALSFDLPIGVLGITDEVPVGMKAVLRDRMIAWTKPSGVTSTLDLMTPAGRSNTLNAAEELKQKGVKVLALACTGMASIDVAPLIAKETGLIVVDPLKAAAAALWTVLEQRGGN</sequence>